<keyword evidence="4" id="KW-1185">Reference proteome</keyword>
<evidence type="ECO:0000313" key="4">
    <source>
        <dbReference type="Proteomes" id="UP000478417"/>
    </source>
</evidence>
<evidence type="ECO:0000256" key="2">
    <source>
        <dbReference type="SAM" id="SignalP"/>
    </source>
</evidence>
<feature type="region of interest" description="Disordered" evidence="1">
    <location>
        <begin position="112"/>
        <end position="149"/>
    </location>
</feature>
<accession>A0A6B2M623</accession>
<sequence length="149" mass="16759">MKIIFSSFGVRSIIASATSVWLVLLSSQVFAATSTSNDEAKKLCVAELTAGQSATETEVVHVRRHDDVPYVYGKANFEDINGLHFRCKVWKEKVREVMYLVKDPEYVNGRAWSKKRPHGNTHKDVVLDEPAMSPPPLDHPSPHFVRVPD</sequence>
<evidence type="ECO:0000313" key="3">
    <source>
        <dbReference type="EMBL" id="NDV63607.1"/>
    </source>
</evidence>
<organism evidence="3 4">
    <name type="scientific">Oceanipulchritudo coccoides</name>
    <dbReference type="NCBI Taxonomy" id="2706888"/>
    <lineage>
        <taxon>Bacteria</taxon>
        <taxon>Pseudomonadati</taxon>
        <taxon>Verrucomicrobiota</taxon>
        <taxon>Opitutia</taxon>
        <taxon>Puniceicoccales</taxon>
        <taxon>Oceanipulchritudinaceae</taxon>
        <taxon>Oceanipulchritudo</taxon>
    </lineage>
</organism>
<keyword evidence="2" id="KW-0732">Signal</keyword>
<name>A0A6B2M623_9BACT</name>
<dbReference type="EMBL" id="JAAGNX010000009">
    <property type="protein sequence ID" value="NDV63607.1"/>
    <property type="molecule type" value="Genomic_DNA"/>
</dbReference>
<comment type="caution">
    <text evidence="3">The sequence shown here is derived from an EMBL/GenBank/DDBJ whole genome shotgun (WGS) entry which is preliminary data.</text>
</comment>
<feature type="chain" id="PRO_5025468066" evidence="2">
    <location>
        <begin position="32"/>
        <end position="149"/>
    </location>
</feature>
<protein>
    <submittedName>
        <fullName evidence="3">Uncharacterized protein</fullName>
    </submittedName>
</protein>
<gene>
    <name evidence="3" type="ORF">G0Q06_14190</name>
</gene>
<dbReference type="AlphaFoldDB" id="A0A6B2M623"/>
<reference evidence="3 4" key="1">
    <citation type="submission" date="2020-02" db="EMBL/GenBank/DDBJ databases">
        <title>Albibacoteraceae fam. nov., the first described family within the subdivision 4 Verrucomicrobia.</title>
        <authorList>
            <person name="Xi F."/>
        </authorList>
    </citation>
    <scope>NUCLEOTIDE SEQUENCE [LARGE SCALE GENOMIC DNA]</scope>
    <source>
        <strain evidence="3 4">CK1056</strain>
    </source>
</reference>
<dbReference type="Proteomes" id="UP000478417">
    <property type="component" value="Unassembled WGS sequence"/>
</dbReference>
<proteinExistence type="predicted"/>
<evidence type="ECO:0000256" key="1">
    <source>
        <dbReference type="SAM" id="MobiDB-lite"/>
    </source>
</evidence>
<feature type="signal peptide" evidence="2">
    <location>
        <begin position="1"/>
        <end position="31"/>
    </location>
</feature>
<dbReference type="RefSeq" id="WP_163967427.1">
    <property type="nucleotide sequence ID" value="NZ_JAAGNX010000009.1"/>
</dbReference>